<keyword evidence="1" id="KW-0472">Membrane</keyword>
<dbReference type="AlphaFoldDB" id="A0A8T0A0X5"/>
<dbReference type="Proteomes" id="UP000605970">
    <property type="component" value="Unassembled WGS sequence"/>
</dbReference>
<evidence type="ECO:0000313" key="2">
    <source>
        <dbReference type="EMBL" id="KAF7639691.1"/>
    </source>
</evidence>
<feature type="transmembrane region" description="Helical" evidence="1">
    <location>
        <begin position="28"/>
        <end position="55"/>
    </location>
</feature>
<proteinExistence type="predicted"/>
<gene>
    <name evidence="2" type="ORF">Mgra_00001015</name>
</gene>
<keyword evidence="3" id="KW-1185">Reference proteome</keyword>
<dbReference type="EMBL" id="JABEBT010000004">
    <property type="protein sequence ID" value="KAF7639691.1"/>
    <property type="molecule type" value="Genomic_DNA"/>
</dbReference>
<comment type="caution">
    <text evidence="2">The sequence shown here is derived from an EMBL/GenBank/DDBJ whole genome shotgun (WGS) entry which is preliminary data.</text>
</comment>
<organism evidence="2 3">
    <name type="scientific">Meloidogyne graminicola</name>
    <dbReference type="NCBI Taxonomy" id="189291"/>
    <lineage>
        <taxon>Eukaryota</taxon>
        <taxon>Metazoa</taxon>
        <taxon>Ecdysozoa</taxon>
        <taxon>Nematoda</taxon>
        <taxon>Chromadorea</taxon>
        <taxon>Rhabditida</taxon>
        <taxon>Tylenchina</taxon>
        <taxon>Tylenchomorpha</taxon>
        <taxon>Tylenchoidea</taxon>
        <taxon>Meloidogynidae</taxon>
        <taxon>Meloidogyninae</taxon>
        <taxon>Meloidogyne</taxon>
    </lineage>
</organism>
<reference evidence="2" key="1">
    <citation type="journal article" date="2020" name="Ecol. Evol.">
        <title>Genome structure and content of the rice root-knot nematode (Meloidogyne graminicola).</title>
        <authorList>
            <person name="Phan N.T."/>
            <person name="Danchin E.G.J."/>
            <person name="Klopp C."/>
            <person name="Perfus-Barbeoch L."/>
            <person name="Kozlowski D.K."/>
            <person name="Koutsovoulos G.D."/>
            <person name="Lopez-Roques C."/>
            <person name="Bouchez O."/>
            <person name="Zahm M."/>
            <person name="Besnard G."/>
            <person name="Bellafiore S."/>
        </authorList>
    </citation>
    <scope>NUCLEOTIDE SEQUENCE</scope>
    <source>
        <strain evidence="2">VN-18</strain>
    </source>
</reference>
<name>A0A8T0A0X5_9BILA</name>
<protein>
    <submittedName>
        <fullName evidence="2">Uncharacterized protein</fullName>
    </submittedName>
</protein>
<keyword evidence="1" id="KW-1133">Transmembrane helix</keyword>
<sequence length="66" mass="7627">MSLLFHIISLVVTNTILLHTSKGMPPYLFVALPFCCPYLFVALPICCYTFLLFYLQYFKSELNQSV</sequence>
<evidence type="ECO:0000256" key="1">
    <source>
        <dbReference type="SAM" id="Phobius"/>
    </source>
</evidence>
<evidence type="ECO:0000313" key="3">
    <source>
        <dbReference type="Proteomes" id="UP000605970"/>
    </source>
</evidence>
<accession>A0A8T0A0X5</accession>
<keyword evidence="1" id="KW-0812">Transmembrane</keyword>